<evidence type="ECO:0000256" key="1">
    <source>
        <dbReference type="ARBA" id="ARBA00022679"/>
    </source>
</evidence>
<feature type="region of interest" description="Disordered" evidence="3">
    <location>
        <begin position="56"/>
        <end position="84"/>
    </location>
</feature>
<dbReference type="EMBL" id="CP066802">
    <property type="protein sequence ID" value="QQM68283.1"/>
    <property type="molecule type" value="Genomic_DNA"/>
</dbReference>
<keyword evidence="1 5" id="KW-0808">Transferase</keyword>
<dbReference type="SUPFAM" id="SSF55729">
    <property type="entry name" value="Acyl-CoA N-acyltransferases (Nat)"/>
    <property type="match status" value="1"/>
</dbReference>
<dbReference type="CDD" id="cd04301">
    <property type="entry name" value="NAT_SF"/>
    <property type="match status" value="1"/>
</dbReference>
<dbReference type="InterPro" id="IPR016181">
    <property type="entry name" value="Acyl_CoA_acyltransferase"/>
</dbReference>
<gene>
    <name evidence="5" type="ORF">JG540_02620</name>
</gene>
<protein>
    <submittedName>
        <fullName evidence="5">GNAT family N-acetyltransferase</fullName>
    </submittedName>
</protein>
<dbReference type="GO" id="GO:0016747">
    <property type="term" value="F:acyltransferase activity, transferring groups other than amino-acyl groups"/>
    <property type="evidence" value="ECO:0007669"/>
    <property type="project" value="InterPro"/>
</dbReference>
<feature type="domain" description="N-acetyltransferase" evidence="4">
    <location>
        <begin position="1"/>
        <end position="184"/>
    </location>
</feature>
<dbReference type="Gene3D" id="3.40.630.30">
    <property type="match status" value="1"/>
</dbReference>
<dbReference type="AlphaFoldDB" id="A0A7T7MB68"/>
<sequence>MRPADLPQIARLEQELFGAEAWSQELLTAELAAAAGVRGPVDRRYLVAEAAATAAETVQASGRPDDGAGPDDDAGPDGREGQGPGSGVVVGYAGVWTGDGQGEADLLTIATVPEHRRQGVARSLLEAAVACARAAGCPALLLEVRESNTAAQRLYLGRGFKPLGRRRRYYTAPVEDALVMRLNL</sequence>
<name>A0A7T7MB68_9ACTO</name>
<dbReference type="KEGG" id="awe:JG540_02620"/>
<evidence type="ECO:0000313" key="5">
    <source>
        <dbReference type="EMBL" id="QQM68283.1"/>
    </source>
</evidence>
<proteinExistence type="predicted"/>
<evidence type="ECO:0000313" key="6">
    <source>
        <dbReference type="Proteomes" id="UP000595895"/>
    </source>
</evidence>
<evidence type="ECO:0000256" key="3">
    <source>
        <dbReference type="SAM" id="MobiDB-lite"/>
    </source>
</evidence>
<dbReference type="PANTHER" id="PTHR43420:SF44">
    <property type="entry name" value="ACETYLTRANSFERASE YPEA"/>
    <property type="match status" value="1"/>
</dbReference>
<organism evidence="5 6">
    <name type="scientific">Actinomyces weissii</name>
    <dbReference type="NCBI Taxonomy" id="675090"/>
    <lineage>
        <taxon>Bacteria</taxon>
        <taxon>Bacillati</taxon>
        <taxon>Actinomycetota</taxon>
        <taxon>Actinomycetes</taxon>
        <taxon>Actinomycetales</taxon>
        <taxon>Actinomycetaceae</taxon>
        <taxon>Actinomyces</taxon>
    </lineage>
</organism>
<keyword evidence="6" id="KW-1185">Reference proteome</keyword>
<dbReference type="Pfam" id="PF00583">
    <property type="entry name" value="Acetyltransf_1"/>
    <property type="match status" value="1"/>
</dbReference>
<keyword evidence="2" id="KW-0012">Acyltransferase</keyword>
<evidence type="ECO:0000259" key="4">
    <source>
        <dbReference type="PROSITE" id="PS51186"/>
    </source>
</evidence>
<accession>A0A7T7MB68</accession>
<dbReference type="PANTHER" id="PTHR43420">
    <property type="entry name" value="ACETYLTRANSFERASE"/>
    <property type="match status" value="1"/>
</dbReference>
<dbReference type="Proteomes" id="UP000595895">
    <property type="component" value="Chromosome"/>
</dbReference>
<reference evidence="5 6" key="1">
    <citation type="submission" date="2020-12" db="EMBL/GenBank/DDBJ databases">
        <authorList>
            <person name="Zhou J."/>
        </authorList>
    </citation>
    <scope>NUCLEOTIDE SEQUENCE [LARGE SCALE GENOMIC DNA]</scope>
    <source>
        <strain evidence="5 6">CCUG 61299</strain>
    </source>
</reference>
<dbReference type="PROSITE" id="PS51186">
    <property type="entry name" value="GNAT"/>
    <property type="match status" value="1"/>
</dbReference>
<evidence type="ECO:0000256" key="2">
    <source>
        <dbReference type="ARBA" id="ARBA00023315"/>
    </source>
</evidence>
<dbReference type="InterPro" id="IPR050680">
    <property type="entry name" value="YpeA/RimI_acetyltransf"/>
</dbReference>
<dbReference type="InterPro" id="IPR000182">
    <property type="entry name" value="GNAT_dom"/>
</dbReference>